<comment type="caution">
    <text evidence="2">The sequence shown here is derived from an EMBL/GenBank/DDBJ whole genome shotgun (WGS) entry which is preliminary data.</text>
</comment>
<evidence type="ECO:0000256" key="1">
    <source>
        <dbReference type="SAM" id="SignalP"/>
    </source>
</evidence>
<proteinExistence type="predicted"/>
<evidence type="ECO:0000313" key="2">
    <source>
        <dbReference type="EMBL" id="OHX66417.1"/>
    </source>
</evidence>
<keyword evidence="3" id="KW-1185">Reference proteome</keyword>
<protein>
    <recommendedName>
        <fullName evidence="4">Lipoprotein</fullName>
    </recommendedName>
</protein>
<evidence type="ECO:0000313" key="3">
    <source>
        <dbReference type="Proteomes" id="UP000179797"/>
    </source>
</evidence>
<feature type="chain" id="PRO_5010359580" description="Lipoprotein" evidence="1">
    <location>
        <begin position="28"/>
        <end position="133"/>
    </location>
</feature>
<keyword evidence="1" id="KW-0732">Signal</keyword>
<dbReference type="OrthoDB" id="9891127at2"/>
<dbReference type="AlphaFoldDB" id="A0A1S1YZI7"/>
<sequence>MIKLIKNNKITLVVILLIGAVAMCNKASNEASFKSKLEEPKVGDYYVFDDFPKLGKEYILKVDKIEENRIIFLLPLYSYLIGSTSSDRYSKVREDDKAGEFFTNEKIAVKKADILKMSKESSVGRKPALKDIF</sequence>
<dbReference type="EMBL" id="JRYR02000001">
    <property type="protein sequence ID" value="OHX66417.1"/>
    <property type="molecule type" value="Genomic_DNA"/>
</dbReference>
<gene>
    <name evidence="2" type="ORF">NH26_08635</name>
</gene>
<accession>A0A1S1YZI7</accession>
<name>A0A1S1YZI7_FLAPC</name>
<dbReference type="Proteomes" id="UP000179797">
    <property type="component" value="Unassembled WGS sequence"/>
</dbReference>
<dbReference type="RefSeq" id="WP_044228090.1">
    <property type="nucleotide sequence ID" value="NZ_JRYR02000001.1"/>
</dbReference>
<organism evidence="2 3">
    <name type="scientific">Flammeovirga pacifica</name>
    <dbReference type="NCBI Taxonomy" id="915059"/>
    <lineage>
        <taxon>Bacteria</taxon>
        <taxon>Pseudomonadati</taxon>
        <taxon>Bacteroidota</taxon>
        <taxon>Cytophagia</taxon>
        <taxon>Cytophagales</taxon>
        <taxon>Flammeovirgaceae</taxon>
        <taxon>Flammeovirga</taxon>
    </lineage>
</organism>
<evidence type="ECO:0008006" key="4">
    <source>
        <dbReference type="Google" id="ProtNLM"/>
    </source>
</evidence>
<reference evidence="2 3" key="1">
    <citation type="journal article" date="2012" name="Int. J. Syst. Evol. Microbiol.">
        <title>Flammeovirga pacifica sp. nov., isolated from deep-sea sediment.</title>
        <authorList>
            <person name="Xu H."/>
            <person name="Fu Y."/>
            <person name="Yang N."/>
            <person name="Ding Z."/>
            <person name="Lai Q."/>
            <person name="Zeng R."/>
        </authorList>
    </citation>
    <scope>NUCLEOTIDE SEQUENCE [LARGE SCALE GENOMIC DNA]</scope>
    <source>
        <strain evidence="3">DSM 24597 / LMG 26175 / WPAGA1</strain>
    </source>
</reference>
<feature type="signal peptide" evidence="1">
    <location>
        <begin position="1"/>
        <end position="27"/>
    </location>
</feature>